<organism evidence="1 2">
    <name type="scientific">Nocardia fluminea</name>
    <dbReference type="NCBI Taxonomy" id="134984"/>
    <lineage>
        <taxon>Bacteria</taxon>
        <taxon>Bacillati</taxon>
        <taxon>Actinomycetota</taxon>
        <taxon>Actinomycetes</taxon>
        <taxon>Mycobacteriales</taxon>
        <taxon>Nocardiaceae</taxon>
        <taxon>Nocardia</taxon>
    </lineage>
</organism>
<gene>
    <name evidence="1" type="ORF">ATK86_0151</name>
</gene>
<reference evidence="1 2" key="1">
    <citation type="submission" date="2017-12" db="EMBL/GenBank/DDBJ databases">
        <title>Sequencing the genomes of 1000 Actinobacteria strains.</title>
        <authorList>
            <person name="Klenk H.-P."/>
        </authorList>
    </citation>
    <scope>NUCLEOTIDE SEQUENCE [LARGE SCALE GENOMIC DNA]</scope>
    <source>
        <strain evidence="1 2">DSM 44489</strain>
    </source>
</reference>
<dbReference type="InterPro" id="IPR008497">
    <property type="entry name" value="DUF779"/>
</dbReference>
<dbReference type="Proteomes" id="UP000233766">
    <property type="component" value="Unassembled WGS sequence"/>
</dbReference>
<accession>A0A2N3WWA5</accession>
<sequence length="132" mass="14700">MVRHPHGRKVDHRHRAVEASDDALRVLRLLREMHGPVVLYLAPDTDGYTPVCVRREDFRPEAGDVLAGQTAWHTQLWMADRFHVGFDDLDVSIEVRNRPQAGSASLEAACGFRFALRIDQVESAAGVVGEAS</sequence>
<dbReference type="EMBL" id="PJMW01000001">
    <property type="protein sequence ID" value="PKV98143.1"/>
    <property type="molecule type" value="Genomic_DNA"/>
</dbReference>
<evidence type="ECO:0000313" key="1">
    <source>
        <dbReference type="EMBL" id="PKV98143.1"/>
    </source>
</evidence>
<dbReference type="AlphaFoldDB" id="A0A2N3WWA5"/>
<protein>
    <submittedName>
        <fullName evidence="1">Uncharacterized protein DUF779</fullName>
    </submittedName>
</protein>
<dbReference type="Pfam" id="PF05610">
    <property type="entry name" value="DUF779"/>
    <property type="match status" value="1"/>
</dbReference>
<comment type="caution">
    <text evidence="1">The sequence shown here is derived from an EMBL/GenBank/DDBJ whole genome shotgun (WGS) entry which is preliminary data.</text>
</comment>
<evidence type="ECO:0000313" key="2">
    <source>
        <dbReference type="Proteomes" id="UP000233766"/>
    </source>
</evidence>
<name>A0A2N3WWA5_9NOCA</name>
<keyword evidence="2" id="KW-1185">Reference proteome</keyword>
<dbReference type="OrthoDB" id="4561334at2"/>
<proteinExistence type="predicted"/>
<dbReference type="RefSeq" id="WP_101462651.1">
    <property type="nucleotide sequence ID" value="NZ_PJMW01000001.1"/>
</dbReference>